<feature type="region of interest" description="Disordered" evidence="1">
    <location>
        <begin position="1"/>
        <end position="21"/>
    </location>
</feature>
<protein>
    <submittedName>
        <fullName evidence="3">Uncharacterized protein</fullName>
    </submittedName>
</protein>
<evidence type="ECO:0000313" key="4">
    <source>
        <dbReference type="Proteomes" id="UP001214441"/>
    </source>
</evidence>
<keyword evidence="4" id="KW-1185">Reference proteome</keyword>
<proteinExistence type="predicted"/>
<evidence type="ECO:0000256" key="2">
    <source>
        <dbReference type="SAM" id="Phobius"/>
    </source>
</evidence>
<feature type="transmembrane region" description="Helical" evidence="2">
    <location>
        <begin position="29"/>
        <end position="47"/>
    </location>
</feature>
<gene>
    <name evidence="3" type="ORF">NMN56_023145</name>
</gene>
<evidence type="ECO:0000313" key="3">
    <source>
        <dbReference type="EMBL" id="MDJ1134797.1"/>
    </source>
</evidence>
<name>A0ABT7A0D4_9ACTN</name>
<comment type="caution">
    <text evidence="3">The sequence shown here is derived from an EMBL/GenBank/DDBJ whole genome shotgun (WGS) entry which is preliminary data.</text>
</comment>
<dbReference type="Proteomes" id="UP001214441">
    <property type="component" value="Unassembled WGS sequence"/>
</dbReference>
<keyword evidence="2" id="KW-0472">Membrane</keyword>
<dbReference type="EMBL" id="JANCPR020000023">
    <property type="protein sequence ID" value="MDJ1134797.1"/>
    <property type="molecule type" value="Genomic_DNA"/>
</dbReference>
<feature type="transmembrane region" description="Helical" evidence="2">
    <location>
        <begin position="53"/>
        <end position="72"/>
    </location>
</feature>
<sequence>MLDNDPRYATAPGPGDGVRPRARGVLRSALWVLLVLSAVANLVVSSVGGAPGVNLACGLVTAACVTGLAVLWRRERDDRPAQGRT</sequence>
<organism evidence="3 4">
    <name type="scientific">Streptomyces iconiensis</name>
    <dbReference type="NCBI Taxonomy" id="1384038"/>
    <lineage>
        <taxon>Bacteria</taxon>
        <taxon>Bacillati</taxon>
        <taxon>Actinomycetota</taxon>
        <taxon>Actinomycetes</taxon>
        <taxon>Kitasatosporales</taxon>
        <taxon>Streptomycetaceae</taxon>
        <taxon>Streptomyces</taxon>
    </lineage>
</organism>
<reference evidence="3 4" key="1">
    <citation type="submission" date="2023-05" db="EMBL/GenBank/DDBJ databases">
        <title>Streptantibioticus silvisoli sp. nov., acidotolerant actinomycetes 1 from pine litter.</title>
        <authorList>
            <person name="Swiecimska M."/>
            <person name="Golinska P."/>
            <person name="Sangal V."/>
            <person name="Wachnowicz B."/>
            <person name="Goodfellow M."/>
        </authorList>
    </citation>
    <scope>NUCLEOTIDE SEQUENCE [LARGE SCALE GENOMIC DNA]</scope>
    <source>
        <strain evidence="3 4">DSM 42109</strain>
    </source>
</reference>
<accession>A0ABT7A0D4</accession>
<dbReference type="RefSeq" id="WP_274045568.1">
    <property type="nucleotide sequence ID" value="NZ_JANCPR020000023.1"/>
</dbReference>
<evidence type="ECO:0000256" key="1">
    <source>
        <dbReference type="SAM" id="MobiDB-lite"/>
    </source>
</evidence>
<keyword evidence="2" id="KW-0812">Transmembrane</keyword>
<keyword evidence="2" id="KW-1133">Transmembrane helix</keyword>